<protein>
    <recommendedName>
        <fullName evidence="1">F-box/LRR-repeat protein 15/At3g58940/PEG3-like LRR domain-containing protein</fullName>
    </recommendedName>
</protein>
<dbReference type="EMBL" id="CM000883">
    <property type="protein sequence ID" value="PNT63127.1"/>
    <property type="molecule type" value="Genomic_DNA"/>
</dbReference>
<dbReference type="SUPFAM" id="SSF81383">
    <property type="entry name" value="F-box domain"/>
    <property type="match status" value="1"/>
</dbReference>
<accession>A0A2K2CM70</accession>
<name>A0A2K2CM70_BRADI</name>
<dbReference type="InterPro" id="IPR036047">
    <property type="entry name" value="F-box-like_dom_sf"/>
</dbReference>
<reference evidence="2 3" key="1">
    <citation type="journal article" date="2010" name="Nature">
        <title>Genome sequencing and analysis of the model grass Brachypodium distachyon.</title>
        <authorList>
            <consortium name="International Brachypodium Initiative"/>
        </authorList>
    </citation>
    <scope>NUCLEOTIDE SEQUENCE [LARGE SCALE GENOMIC DNA]</scope>
    <source>
        <strain evidence="2 3">Bd21</strain>
    </source>
</reference>
<dbReference type="Proteomes" id="UP000008810">
    <property type="component" value="Chromosome 4"/>
</dbReference>
<reference evidence="2" key="2">
    <citation type="submission" date="2017-06" db="EMBL/GenBank/DDBJ databases">
        <title>WGS assembly of Brachypodium distachyon.</title>
        <authorList>
            <consortium name="The International Brachypodium Initiative"/>
            <person name="Lucas S."/>
            <person name="Harmon-Smith M."/>
            <person name="Lail K."/>
            <person name="Tice H."/>
            <person name="Grimwood J."/>
            <person name="Bruce D."/>
            <person name="Barry K."/>
            <person name="Shu S."/>
            <person name="Lindquist E."/>
            <person name="Wang M."/>
            <person name="Pitluck S."/>
            <person name="Vogel J.P."/>
            <person name="Garvin D.F."/>
            <person name="Mockler T.C."/>
            <person name="Schmutz J."/>
            <person name="Rokhsar D."/>
            <person name="Bevan M.W."/>
        </authorList>
    </citation>
    <scope>NUCLEOTIDE SEQUENCE</scope>
    <source>
        <strain evidence="2">Bd21</strain>
    </source>
</reference>
<dbReference type="Gene3D" id="3.80.10.10">
    <property type="entry name" value="Ribonuclease Inhibitor"/>
    <property type="match status" value="1"/>
</dbReference>
<sequence length="519" mass="56934">MAAAAGRGRERDDRISKLGDGVLGHILSFLPSSKESARAAALSTRWRDVYAGVHTVCLEQPDRRPRHSPILDWDNRSRLDDSDNDHARFGAAVTAALLARGCRLGSGSDATPLRALREADIPAVDEGVDADIACTNGDVDDHDYVVSTDGETDPHETTMRRRVPWPPMYTVPRALFSCAALRTLRIGPCRLSPPAAISLPCLETLLLAGVYDEGGEVQRLVSACPRLADLTLKACHRVTALRTTRLRRLALLCCPNLATVAVDACELRAFEYRGAVPPDASLLTTTIGTGGGGSWQLASIASCKINIYREEDVSEAELTKLREFLGLFAAATECLHLRSFRVGSGIDRAAFANLLEFSTLLRLELRGCLPRDDTPYVVVAAMARILQRAPNLEAITVIFDMGPHANLLSRLDHCHGRADELGEFFDDTHLLGYNRHDVLYAPSAAMATTPVPCRVREINLVHYQGGWAQRSLAKFLLCNAPVIQELYCGLARGPLWIQTELMREMQGWVMNDMASTQFH</sequence>
<feature type="domain" description="F-box/LRR-repeat protein 15/At3g58940/PEG3-like LRR" evidence="1">
    <location>
        <begin position="163"/>
        <end position="269"/>
    </location>
</feature>
<dbReference type="AlphaFoldDB" id="A0A2K2CM70"/>
<evidence type="ECO:0000313" key="4">
    <source>
        <dbReference type="Proteomes" id="UP000008810"/>
    </source>
</evidence>
<dbReference type="OrthoDB" id="691227at2759"/>
<dbReference type="InterPro" id="IPR055411">
    <property type="entry name" value="LRR_FXL15/At3g58940/PEG3-like"/>
</dbReference>
<evidence type="ECO:0000259" key="1">
    <source>
        <dbReference type="Pfam" id="PF24758"/>
    </source>
</evidence>
<dbReference type="Pfam" id="PF24758">
    <property type="entry name" value="LRR_At5g56370"/>
    <property type="match status" value="1"/>
</dbReference>
<organism evidence="2">
    <name type="scientific">Brachypodium distachyon</name>
    <name type="common">Purple false brome</name>
    <name type="synonym">Trachynia distachya</name>
    <dbReference type="NCBI Taxonomy" id="15368"/>
    <lineage>
        <taxon>Eukaryota</taxon>
        <taxon>Viridiplantae</taxon>
        <taxon>Streptophyta</taxon>
        <taxon>Embryophyta</taxon>
        <taxon>Tracheophyta</taxon>
        <taxon>Spermatophyta</taxon>
        <taxon>Magnoliopsida</taxon>
        <taxon>Liliopsida</taxon>
        <taxon>Poales</taxon>
        <taxon>Poaceae</taxon>
        <taxon>BOP clade</taxon>
        <taxon>Pooideae</taxon>
        <taxon>Stipodae</taxon>
        <taxon>Brachypodieae</taxon>
        <taxon>Brachypodium</taxon>
    </lineage>
</organism>
<evidence type="ECO:0000313" key="3">
    <source>
        <dbReference type="EnsemblPlants" id="PNT63127"/>
    </source>
</evidence>
<dbReference type="EnsemblPlants" id="PNT63127">
    <property type="protein sequence ID" value="PNT63127"/>
    <property type="gene ID" value="BRADI_4g11820v3"/>
</dbReference>
<dbReference type="PANTHER" id="PTHR31900">
    <property type="entry name" value="F-BOX/RNI SUPERFAMILY PROTEIN-RELATED"/>
    <property type="match status" value="1"/>
</dbReference>
<dbReference type="Gramene" id="PNT63127">
    <property type="protein sequence ID" value="PNT63127"/>
    <property type="gene ID" value="BRADI_4g11820v3"/>
</dbReference>
<dbReference type="PANTHER" id="PTHR31900:SF30">
    <property type="entry name" value="SUPERFAMILY PROTEIN, PUTATIVE-RELATED"/>
    <property type="match status" value="1"/>
</dbReference>
<evidence type="ECO:0000313" key="2">
    <source>
        <dbReference type="EMBL" id="PNT63127.1"/>
    </source>
</evidence>
<keyword evidence="4" id="KW-1185">Reference proteome</keyword>
<reference evidence="3" key="3">
    <citation type="submission" date="2018-08" db="UniProtKB">
        <authorList>
            <consortium name="EnsemblPlants"/>
        </authorList>
    </citation>
    <scope>IDENTIFICATION</scope>
    <source>
        <strain evidence="3">cv. Bd21</strain>
    </source>
</reference>
<gene>
    <name evidence="2" type="ORF">BRADI_4g11820v3</name>
</gene>
<proteinExistence type="predicted"/>
<dbReference type="SUPFAM" id="SSF52047">
    <property type="entry name" value="RNI-like"/>
    <property type="match status" value="1"/>
</dbReference>
<dbReference type="InterPro" id="IPR050232">
    <property type="entry name" value="FBL13/AtMIF1-like"/>
</dbReference>
<dbReference type="InParanoid" id="A0A2K2CM70"/>
<dbReference type="InterPro" id="IPR032675">
    <property type="entry name" value="LRR_dom_sf"/>
</dbReference>
<dbReference type="ExpressionAtlas" id="A0A2K2CM70">
    <property type="expression patterns" value="baseline"/>
</dbReference>